<feature type="compositionally biased region" description="Basic and acidic residues" evidence="6">
    <location>
        <begin position="84"/>
        <end position="94"/>
    </location>
</feature>
<evidence type="ECO:0000256" key="1">
    <source>
        <dbReference type="ARBA" id="ARBA00004123"/>
    </source>
</evidence>
<evidence type="ECO:0000256" key="6">
    <source>
        <dbReference type="SAM" id="MobiDB-lite"/>
    </source>
</evidence>
<evidence type="ECO:0000313" key="10">
    <source>
        <dbReference type="Proteomes" id="UP001214603"/>
    </source>
</evidence>
<dbReference type="CDD" id="cd16273">
    <property type="entry name" value="SNM1A-1C-like_MBL-fold"/>
    <property type="match status" value="1"/>
</dbReference>
<comment type="subcellular location">
    <subcellularLocation>
        <location evidence="1">Nucleus</location>
    </subcellularLocation>
</comment>
<keyword evidence="3" id="KW-0227">DNA damage</keyword>
<dbReference type="Pfam" id="PF12706">
    <property type="entry name" value="Lactamase_B_2"/>
    <property type="match status" value="1"/>
</dbReference>
<keyword evidence="10" id="KW-1185">Reference proteome</keyword>
<sequence length="625" mass="68111">MPPRKRALSQASLAPFLAGDAPTPKRAAPRVSTEDAELEAALAASLADVQELATCPLCGGAFPTEAIQRHASGCGEDGGSPHPADADDGLKPEEPFSAALDDQLESRPLDEPSVRKDTGQPAKAPSPAPPAAKEDDPDETAFELGKHGDAHVSANDEFVEPETGLVKTEPDEAQSKPSTDTQPSFFSRLFSRSKDDAPVSSTKTSRGTPRRAPFYKILEGMPIAVDAFSYGAIDGCVAYILTHFHADHYGGLTARWSHGPIYCSSPTARLVCTKLGVPSEWVHALPMDIPTPIPGTGVTVTCIDANHCPGACIMLFEGRQTTRPDAPMRTYRYLHCGDFRACPKQLQHPALQQGVDIVYLDTTYLNPRYCFPAQPQVIDACTDLVVAARCGQAAPARQPALSWKAPTPARPSSSDLLVIVGTYSIGKEKLVLALARTLDTAVYCIDARKYATYSQLEDPELDARLTRDPLQARVHVTNLFALAPATLRAWSEKLRAQGMSISQTLAFRPTGWSFRGTDKGIGPDIPLATQLPKLVPRAFDRHALSPTRDSTADTQVYSVPYSEHSSFYELTAFMTSLYHQRTIPTVNVGSEASRTKMRRWTDVWTRAARRRAESPLIQPRSEFYW</sequence>
<dbReference type="GO" id="GO:0005634">
    <property type="term" value="C:nucleus"/>
    <property type="evidence" value="ECO:0007669"/>
    <property type="project" value="UniProtKB-SubCell"/>
</dbReference>
<dbReference type="PANTHER" id="PTHR23240:SF6">
    <property type="entry name" value="DNA CROSS-LINK REPAIR 1A PROTEIN"/>
    <property type="match status" value="1"/>
</dbReference>
<keyword evidence="5" id="KW-0539">Nucleus</keyword>
<feature type="region of interest" description="Disordered" evidence="6">
    <location>
        <begin position="1"/>
        <end position="33"/>
    </location>
</feature>
<dbReference type="InterPro" id="IPR011084">
    <property type="entry name" value="DRMBL"/>
</dbReference>
<evidence type="ECO:0000256" key="5">
    <source>
        <dbReference type="ARBA" id="ARBA00023242"/>
    </source>
</evidence>
<dbReference type="InterPro" id="IPR036866">
    <property type="entry name" value="RibonucZ/Hydroxyglut_hydro"/>
</dbReference>
<evidence type="ECO:0000313" key="9">
    <source>
        <dbReference type="EMBL" id="WFD03136.1"/>
    </source>
</evidence>
<dbReference type="InterPro" id="IPR001279">
    <property type="entry name" value="Metallo-B-lactamas"/>
</dbReference>
<keyword evidence="4" id="KW-0234">DNA repair</keyword>
<gene>
    <name evidence="9" type="primary">pso2</name>
    <name evidence="9" type="ORF">MOBT1_001825</name>
</gene>
<dbReference type="GO" id="GO:0035312">
    <property type="term" value="F:5'-3' DNA exonuclease activity"/>
    <property type="evidence" value="ECO:0007669"/>
    <property type="project" value="TreeGrafter"/>
</dbReference>
<comment type="similarity">
    <text evidence="2">Belongs to the DNA repair metallo-beta-lactamase (DRMBL) family.</text>
</comment>
<dbReference type="Gene3D" id="3.40.50.12650">
    <property type="match status" value="1"/>
</dbReference>
<dbReference type="EMBL" id="CP119936">
    <property type="protein sequence ID" value="WFD03136.1"/>
    <property type="molecule type" value="Genomic_DNA"/>
</dbReference>
<dbReference type="PANTHER" id="PTHR23240">
    <property type="entry name" value="DNA CROSS-LINK REPAIR PROTEIN PSO2/SNM1-RELATED"/>
    <property type="match status" value="1"/>
</dbReference>
<dbReference type="Pfam" id="PF07522">
    <property type="entry name" value="DRMBL"/>
    <property type="match status" value="1"/>
</dbReference>
<evidence type="ECO:0000259" key="8">
    <source>
        <dbReference type="Pfam" id="PF12706"/>
    </source>
</evidence>
<evidence type="ECO:0000259" key="7">
    <source>
        <dbReference type="Pfam" id="PF07522"/>
    </source>
</evidence>
<reference evidence="9" key="1">
    <citation type="submission" date="2023-03" db="EMBL/GenBank/DDBJ databases">
        <title>Mating type loci evolution in Malassezia.</title>
        <authorList>
            <person name="Coelho M.A."/>
        </authorList>
    </citation>
    <scope>NUCLEOTIDE SEQUENCE</scope>
    <source>
        <strain evidence="9">CBS 7876</strain>
    </source>
</reference>
<proteinExistence type="inferred from homology"/>
<evidence type="ECO:0000256" key="3">
    <source>
        <dbReference type="ARBA" id="ARBA00022763"/>
    </source>
</evidence>
<dbReference type="SUPFAM" id="SSF56281">
    <property type="entry name" value="Metallo-hydrolase/oxidoreductase"/>
    <property type="match status" value="1"/>
</dbReference>
<dbReference type="AlphaFoldDB" id="A0AAF0DZU0"/>
<dbReference type="GO" id="GO:0006303">
    <property type="term" value="P:double-strand break repair via nonhomologous end joining"/>
    <property type="evidence" value="ECO:0007669"/>
    <property type="project" value="TreeGrafter"/>
</dbReference>
<name>A0AAF0DZU0_9BASI</name>
<evidence type="ECO:0000256" key="4">
    <source>
        <dbReference type="ARBA" id="ARBA00023204"/>
    </source>
</evidence>
<feature type="domain" description="Metallo-beta-lactamase" evidence="8">
    <location>
        <begin position="238"/>
        <end position="369"/>
    </location>
</feature>
<feature type="domain" description="DNA repair metallo-beta-lactamase" evidence="7">
    <location>
        <begin position="460"/>
        <end position="589"/>
    </location>
</feature>
<organism evidence="9 10">
    <name type="scientific">Malassezia obtusa</name>
    <dbReference type="NCBI Taxonomy" id="76774"/>
    <lineage>
        <taxon>Eukaryota</taxon>
        <taxon>Fungi</taxon>
        <taxon>Dikarya</taxon>
        <taxon>Basidiomycota</taxon>
        <taxon>Ustilaginomycotina</taxon>
        <taxon>Malasseziomycetes</taxon>
        <taxon>Malasseziales</taxon>
        <taxon>Malasseziaceae</taxon>
        <taxon>Malassezia</taxon>
    </lineage>
</organism>
<dbReference type="GO" id="GO:0003684">
    <property type="term" value="F:damaged DNA binding"/>
    <property type="evidence" value="ECO:0007669"/>
    <property type="project" value="TreeGrafter"/>
</dbReference>
<feature type="compositionally biased region" description="Polar residues" evidence="6">
    <location>
        <begin position="175"/>
        <end position="185"/>
    </location>
</feature>
<protein>
    <submittedName>
        <fullName evidence="9">DNA cross-link repair protein PSO2/SNM1</fullName>
    </submittedName>
</protein>
<evidence type="ECO:0000256" key="2">
    <source>
        <dbReference type="ARBA" id="ARBA00010304"/>
    </source>
</evidence>
<feature type="compositionally biased region" description="Basic and acidic residues" evidence="6">
    <location>
        <begin position="104"/>
        <end position="118"/>
    </location>
</feature>
<accession>A0AAF0DZU0</accession>
<dbReference type="Gene3D" id="3.60.15.10">
    <property type="entry name" value="Ribonuclease Z/Hydroxyacylglutathione hydrolase-like"/>
    <property type="match status" value="1"/>
</dbReference>
<dbReference type="Proteomes" id="UP001214603">
    <property type="component" value="Chromosome 3"/>
</dbReference>
<feature type="region of interest" description="Disordered" evidence="6">
    <location>
        <begin position="70"/>
        <end position="208"/>
    </location>
</feature>
<dbReference type="GO" id="GO:0036297">
    <property type="term" value="P:interstrand cross-link repair"/>
    <property type="evidence" value="ECO:0007669"/>
    <property type="project" value="TreeGrafter"/>
</dbReference>